<evidence type="ECO:0000313" key="3">
    <source>
        <dbReference type="Proteomes" id="UP000244197"/>
    </source>
</evidence>
<reference evidence="2 3" key="1">
    <citation type="submission" date="2017-11" db="EMBL/GenBank/DDBJ databases">
        <title>Population delineation of vibrios coincides with oyster pathogenicity.</title>
        <authorList>
            <person name="Bruto M."/>
            <person name="Labreuche Y."/>
            <person name="James A."/>
            <person name="Piel D."/>
            <person name="Chenivesse S."/>
            <person name="Petton B."/>
            <person name="Polz M.F."/>
            <person name="Le Roux F."/>
        </authorList>
    </citation>
    <scope>NUCLEOTIDE SEQUENCE [LARGE SCALE GENOMIC DNA]</scope>
    <source>
        <strain evidence="2 3">FF_144</strain>
    </source>
</reference>
<dbReference type="Pfam" id="PF20613">
    <property type="entry name" value="HipA_2"/>
    <property type="match status" value="1"/>
</dbReference>
<dbReference type="Proteomes" id="UP000244197">
    <property type="component" value="Unassembled WGS sequence"/>
</dbReference>
<dbReference type="AlphaFoldDB" id="A0A2T5ES02"/>
<name>A0A2T5ES02_VIBSP</name>
<accession>A0A2T5ES02</accession>
<gene>
    <name evidence="2" type="ORF">CWO07_18325</name>
</gene>
<dbReference type="InterPro" id="IPR046748">
    <property type="entry name" value="HipA_2"/>
</dbReference>
<feature type="domain" description="HipA-like kinase" evidence="1">
    <location>
        <begin position="46"/>
        <end position="159"/>
    </location>
</feature>
<evidence type="ECO:0000313" key="2">
    <source>
        <dbReference type="EMBL" id="PTP28706.1"/>
    </source>
</evidence>
<organism evidence="2 3">
    <name type="scientific">Vibrio splendidus</name>
    <dbReference type="NCBI Taxonomy" id="29497"/>
    <lineage>
        <taxon>Bacteria</taxon>
        <taxon>Pseudomonadati</taxon>
        <taxon>Pseudomonadota</taxon>
        <taxon>Gammaproteobacteria</taxon>
        <taxon>Vibrionales</taxon>
        <taxon>Vibrionaceae</taxon>
        <taxon>Vibrio</taxon>
    </lineage>
</organism>
<proteinExistence type="predicted"/>
<comment type="caution">
    <text evidence="2">The sequence shown here is derived from an EMBL/GenBank/DDBJ whole genome shotgun (WGS) entry which is preliminary data.</text>
</comment>
<evidence type="ECO:0000259" key="1">
    <source>
        <dbReference type="Pfam" id="PF20613"/>
    </source>
</evidence>
<sequence>MLVERVTVGNMLPGGVPFNDCNVNPTWRAHVQTSDGVKVAFVKLIEPRSLYIECVCAVIGRSLGLPIPAPLIVRVTSTALSDIPHGEARLAFGSEDAKYPSFRRYINSDSKEAMDKLAAFSKTLDVGIFDEWVANWDRNIGNMLYDGKDDFYFIDHENAIPLGLAYNVPARGNEILRCLYSHLSEFEKHKLSKEVGSTFIPNFRSLPFALLSEKTMASHYLGDDEISDVVCFLTERLNCINALFDNRVDIKQQGMAI</sequence>
<dbReference type="EMBL" id="PIFK01000040">
    <property type="protein sequence ID" value="PTP28706.1"/>
    <property type="molecule type" value="Genomic_DNA"/>
</dbReference>
<protein>
    <recommendedName>
        <fullName evidence="1">HipA-like kinase domain-containing protein</fullName>
    </recommendedName>
</protein>